<evidence type="ECO:0000313" key="13">
    <source>
        <dbReference type="EMBL" id="OLL22110.1"/>
    </source>
</evidence>
<dbReference type="SUPFAM" id="SSF52540">
    <property type="entry name" value="P-loop containing nucleoside triphosphate hydrolases"/>
    <property type="match status" value="1"/>
</dbReference>
<evidence type="ECO:0000313" key="14">
    <source>
        <dbReference type="Proteomes" id="UP000186594"/>
    </source>
</evidence>
<dbReference type="PANTHER" id="PTHR35152:SF1">
    <property type="entry name" value="DOMAIN SIGNALLING PROTEIN, PUTATIVE (AFU_ORTHOLOGUE AFUA_5G11310)-RELATED"/>
    <property type="match status" value="1"/>
</dbReference>
<dbReference type="Pfam" id="PF01490">
    <property type="entry name" value="Aa_trans"/>
    <property type="match status" value="1"/>
</dbReference>
<evidence type="ECO:0000256" key="1">
    <source>
        <dbReference type="ARBA" id="ARBA00004173"/>
    </source>
</evidence>
<dbReference type="Pfam" id="PF03707">
    <property type="entry name" value="MHYT"/>
    <property type="match status" value="1"/>
</dbReference>
<feature type="domain" description="MHYT" evidence="12">
    <location>
        <begin position="1"/>
        <end position="147"/>
    </location>
</feature>
<proteinExistence type="inferred from homology"/>
<dbReference type="Pfam" id="PF10396">
    <property type="entry name" value="TrmE_N"/>
    <property type="match status" value="1"/>
</dbReference>
<evidence type="ECO:0000256" key="7">
    <source>
        <dbReference type="ARBA" id="ARBA00022989"/>
    </source>
</evidence>
<dbReference type="NCBIfam" id="TIGR00450">
    <property type="entry name" value="mnmE_trmE_thdF"/>
    <property type="match status" value="1"/>
</dbReference>
<feature type="transmembrane region" description="Helical" evidence="11">
    <location>
        <begin position="1405"/>
        <end position="1426"/>
    </location>
</feature>
<accession>A0A1U7LHH5</accession>
<dbReference type="CDD" id="cd14858">
    <property type="entry name" value="TrmE_N"/>
    <property type="match status" value="1"/>
</dbReference>
<evidence type="ECO:0000256" key="3">
    <source>
        <dbReference type="ARBA" id="ARBA00011043"/>
    </source>
</evidence>
<comment type="subcellular location">
    <subcellularLocation>
        <location evidence="2">Membrane</location>
    </subcellularLocation>
    <subcellularLocation>
        <location evidence="1">Mitochondrion</location>
    </subcellularLocation>
</comment>
<evidence type="ECO:0000259" key="12">
    <source>
        <dbReference type="PROSITE" id="PS50924"/>
    </source>
</evidence>
<feature type="transmembrane region" description="Helical" evidence="11">
    <location>
        <begin position="1479"/>
        <end position="1504"/>
    </location>
</feature>
<feature type="transmembrane region" description="Helical" evidence="11">
    <location>
        <begin position="152"/>
        <end position="175"/>
    </location>
</feature>
<dbReference type="NCBIfam" id="NF003661">
    <property type="entry name" value="PRK05291.1-3"/>
    <property type="match status" value="1"/>
</dbReference>
<dbReference type="PANTHER" id="PTHR35152">
    <property type="entry name" value="DOMAIN SIGNALLING PROTEIN, PUTATIVE (AFU_ORTHOLOGUE AFUA_5G11310)-RELATED"/>
    <property type="match status" value="1"/>
</dbReference>
<dbReference type="InterPro" id="IPR031168">
    <property type="entry name" value="G_TrmE"/>
</dbReference>
<dbReference type="GO" id="GO:0005525">
    <property type="term" value="F:GTP binding"/>
    <property type="evidence" value="ECO:0007669"/>
    <property type="project" value="UniProtKB-KW"/>
</dbReference>
<keyword evidence="8 10" id="KW-0342">GTP-binding</keyword>
<reference evidence="13 14" key="1">
    <citation type="submission" date="2016-04" db="EMBL/GenBank/DDBJ databases">
        <title>Evolutionary innovation and constraint leading to complex multicellularity in the Ascomycota.</title>
        <authorList>
            <person name="Cisse O."/>
            <person name="Nguyen A."/>
            <person name="Hewitt D.A."/>
            <person name="Jedd G."/>
            <person name="Stajich J.E."/>
        </authorList>
    </citation>
    <scope>NUCLEOTIDE SEQUENCE [LARGE SCALE GENOMIC DNA]</scope>
    <source>
        <strain evidence="13 14">DAH-3</strain>
    </source>
</reference>
<feature type="transmembrane region" description="Helical" evidence="11">
    <location>
        <begin position="1283"/>
        <end position="1306"/>
    </location>
</feature>
<organism evidence="13 14">
    <name type="scientific">Neolecta irregularis (strain DAH-3)</name>
    <dbReference type="NCBI Taxonomy" id="1198029"/>
    <lineage>
        <taxon>Eukaryota</taxon>
        <taxon>Fungi</taxon>
        <taxon>Dikarya</taxon>
        <taxon>Ascomycota</taxon>
        <taxon>Taphrinomycotina</taxon>
        <taxon>Neolectales</taxon>
        <taxon>Neolectaceae</taxon>
        <taxon>Neolecta</taxon>
    </lineage>
</organism>
<sequence>MHFIGNLAIILFDGDIDEQLAYSPGYTILSFFVPICVLLLAFFLIPSGEKKSVVRMTIGGTFGGLAIVGMHYLGQEGISNYKSVYQPANVIGSASNLVRVISDPLAVFFSLRSKWADQLWKRVICAMVLAGAVSGMHWTAAIGGSLSRKTTAIFVGVIVRSVAACVLLLASTFAATRRAQARKDRAQKVVLAAAVFTPDGLVMVTTDGIFPSKEITDQYHERSLDDDFNTSHSVFHWIYRASFNWAGIQDLIPGMRSHLKSLEHMKETEIDYDIAFREMFCVAAQDLANDMHESLENIGVIYDEIIQTGKTKSKNSKGSVGKDPEAAFPYFGKGQFLFLVRHVNKNELSKLSAAGYRFVDANVIVPEISRSMQISQESAIDHINLMKNYLGLDQSLAPGVYLGLFALRANVQRGFKVLVHEDKRHLVPAVRLPFALLEPSQVKCLESYHGFTVSAILRDLRQTLTVKDIGLQQFKSHIHTAILSLDQQVGEPSFNDAILLSECIRVPCHHWSYPDQFATLILLRVIMPIHSRMNPSSHLMFTPLSLFIAQQRVFQGPSTYAAFTRQAHREFSGAAQLVDPSSEKNWGRKASTIGTLKHESVAPATQNLVSGIMVSQSVNMSVEENNQNSEIQVVEPANDVAAMGGNEEEESYLEGIVTHLMMFGCVIFRSPLIDPYCQRSKINQIALGEGFMNRALLFRLSTTNRSSQWPLNHANHYGKSRRFVQQSLSTDFTTIYALSTPPGRSAISVIRISGPRTREIINQMTHSIPSPRFAALRKIHHPKTKILLDSCLLLYFQAPHSFTGQDMFELHIHGGRGVQRAVLDAISCIDNTRYAQPGEFTELAFENEKMDLTTAEGINDLINAETEEQRRSAVRLAGGELLNLYESWRGQIIKARGLVEAIIDFGEDEEIDEGSYELGEARSIAKSLRENLESHLTSSLKGEILRSGIHVALLGPPNAGKSSLLNTLAGRSASIVSSIAGTTRDIVDVTLDVGGYPVIVGDTAGLRKSHDEIEMEGIRRAVERAENSDLKICVVPAGEEITIHLKNQISNAREEQKVVLAVNKVDSMPMDDGMRSQYMHKTGLDAKMIFGLSCTTKEGIEAFLEGLMEIFKEMTFTGDQVVATQERHRVLLRNCIASLDSFLAGDTQDVVINAEDLRIAADALGRISGRVDSEEVLGEIFRSFCIGNQNDIESLHSYSSNDSTTSEQLEAIPEPTNPLLNREDHFVTLELEGNSSDYRGSLDWLDQLEKSRGGLLNSFLNMANSIIGAGIIGIPYAMRESGIILGIILLITLTIVLDWTIRLLVVTAKLSGKSSYQDIVAHCFGRTGFIVVSVAQFAFAFGGMCAFSVIAGDTFPNVLAALFPTLKTVPVLKVLVNREFMIILSTSCTSWPLSLHGDVSKLSAASGAALISMIIIIITVCLEGPIVPQPYKGVESYALFETNLDVFRAIGVISFAFVCHHNSFLIYGSLKKPTIDRFFLVTHLSTGLSLLACLVMGISGYLSFHEKTSGNILNNFPEGSEAPFLVSFARLCFGFNCITTFALECLVCREVFSNIYYPTALLSKSRHFLVTTALVFFPVLISLFTSDLGIVLDITGSTSAVALAFVLPPSCYIHLSSGNWKTTPRKWPAIACVVFGLEY</sequence>
<evidence type="ECO:0000256" key="10">
    <source>
        <dbReference type="RuleBase" id="RU003313"/>
    </source>
</evidence>
<dbReference type="InterPro" id="IPR006073">
    <property type="entry name" value="GTP-bd"/>
</dbReference>
<evidence type="ECO:0000256" key="4">
    <source>
        <dbReference type="ARBA" id="ARBA00022692"/>
    </source>
</evidence>
<gene>
    <name evidence="13" type="ORF">NEOLI_001364</name>
</gene>
<keyword evidence="4 11" id="KW-0812">Transmembrane</keyword>
<dbReference type="SUPFAM" id="SSF116878">
    <property type="entry name" value="TrmE connector domain"/>
    <property type="match status" value="1"/>
</dbReference>
<dbReference type="InterPro" id="IPR025867">
    <property type="entry name" value="MnmE_helical"/>
</dbReference>
<evidence type="ECO:0000256" key="2">
    <source>
        <dbReference type="ARBA" id="ARBA00004370"/>
    </source>
</evidence>
<evidence type="ECO:0000256" key="5">
    <source>
        <dbReference type="ARBA" id="ARBA00022694"/>
    </source>
</evidence>
<dbReference type="InterPro" id="IPR005330">
    <property type="entry name" value="MHYT_dom"/>
</dbReference>
<evidence type="ECO:0000256" key="8">
    <source>
        <dbReference type="ARBA" id="ARBA00023134"/>
    </source>
</evidence>
<dbReference type="HAMAP" id="MF_00379">
    <property type="entry name" value="GTPase_MnmE"/>
    <property type="match status" value="1"/>
</dbReference>
<name>A0A1U7LHH5_NEOID</name>
<protein>
    <submittedName>
        <fullName evidence="13">tRNA modification GTPase GTPBP3, mitochondrial</fullName>
    </submittedName>
</protein>
<dbReference type="Gene3D" id="3.40.50.300">
    <property type="entry name" value="P-loop containing nucleotide triphosphate hydrolases"/>
    <property type="match status" value="1"/>
</dbReference>
<dbReference type="Gene3D" id="1.20.120.430">
    <property type="entry name" value="tRNA modification GTPase MnmE domain 2"/>
    <property type="match status" value="1"/>
</dbReference>
<dbReference type="CDD" id="cd04164">
    <property type="entry name" value="trmE"/>
    <property type="match status" value="1"/>
</dbReference>
<dbReference type="InterPro" id="IPR004520">
    <property type="entry name" value="GTPase_MnmE"/>
</dbReference>
<keyword evidence="6 10" id="KW-0547">Nucleotide-binding</keyword>
<feature type="transmembrane region" description="Helical" evidence="11">
    <location>
        <begin position="1259"/>
        <end position="1277"/>
    </location>
</feature>
<dbReference type="Pfam" id="PF01926">
    <property type="entry name" value="MMR_HSR1"/>
    <property type="match status" value="1"/>
</dbReference>
<evidence type="ECO:0000256" key="11">
    <source>
        <dbReference type="SAM" id="Phobius"/>
    </source>
</evidence>
<comment type="caution">
    <text evidence="13">The sequence shown here is derived from an EMBL/GenBank/DDBJ whole genome shotgun (WGS) entry which is preliminary data.</text>
</comment>
<dbReference type="GO" id="GO:0003924">
    <property type="term" value="F:GTPase activity"/>
    <property type="evidence" value="ECO:0007669"/>
    <property type="project" value="InterPro"/>
</dbReference>
<dbReference type="GO" id="GO:0016020">
    <property type="term" value="C:membrane"/>
    <property type="evidence" value="ECO:0007669"/>
    <property type="project" value="UniProtKB-SubCell"/>
</dbReference>
<feature type="transmembrane region" description="Helical" evidence="11">
    <location>
        <begin position="52"/>
        <end position="73"/>
    </location>
</feature>
<dbReference type="InterPro" id="IPR027417">
    <property type="entry name" value="P-loop_NTPase"/>
</dbReference>
<dbReference type="EMBL" id="LXFE01003900">
    <property type="protein sequence ID" value="OLL22110.1"/>
    <property type="molecule type" value="Genomic_DNA"/>
</dbReference>
<dbReference type="GO" id="GO:0005739">
    <property type="term" value="C:mitochondrion"/>
    <property type="evidence" value="ECO:0007669"/>
    <property type="project" value="UniProtKB-SubCell"/>
</dbReference>
<keyword evidence="14" id="KW-1185">Reference proteome</keyword>
<feature type="transmembrane region" description="Helical" evidence="11">
    <location>
        <begin position="123"/>
        <end position="146"/>
    </location>
</feature>
<feature type="transmembrane region" description="Helical" evidence="11">
    <location>
        <begin position="1327"/>
        <end position="1351"/>
    </location>
</feature>
<dbReference type="Gene3D" id="3.30.1360.120">
    <property type="entry name" value="Probable tRNA modification gtpase trme, domain 1"/>
    <property type="match status" value="1"/>
</dbReference>
<dbReference type="OrthoDB" id="264015at2759"/>
<dbReference type="InterPro" id="IPR005225">
    <property type="entry name" value="Small_GTP-bd"/>
</dbReference>
<dbReference type="FunFam" id="3.30.1360.120:FF:000007">
    <property type="entry name" value="tRNA modification GTPase GTPBP3, mitochondrial"/>
    <property type="match status" value="1"/>
</dbReference>
<evidence type="ECO:0000256" key="9">
    <source>
        <dbReference type="ARBA" id="ARBA00023136"/>
    </source>
</evidence>
<dbReference type="GO" id="GO:0006400">
    <property type="term" value="P:tRNA modification"/>
    <property type="evidence" value="ECO:0007669"/>
    <property type="project" value="InterPro"/>
</dbReference>
<keyword evidence="5 10" id="KW-0819">tRNA processing</keyword>
<feature type="transmembrane region" description="Helical" evidence="11">
    <location>
        <begin position="1598"/>
        <end position="1615"/>
    </location>
</feature>
<feature type="transmembrane region" description="Helical" evidence="11">
    <location>
        <begin position="26"/>
        <end position="45"/>
    </location>
</feature>
<dbReference type="InterPro" id="IPR027266">
    <property type="entry name" value="TrmE/GcvT-like"/>
</dbReference>
<evidence type="ECO:0000256" key="6">
    <source>
        <dbReference type="ARBA" id="ARBA00022741"/>
    </source>
</evidence>
<dbReference type="NCBIfam" id="TIGR00231">
    <property type="entry name" value="small_GTP"/>
    <property type="match status" value="1"/>
</dbReference>
<dbReference type="InterPro" id="IPR018948">
    <property type="entry name" value="GTP-bd_TrmE_N"/>
</dbReference>
<keyword evidence="9 11" id="KW-0472">Membrane</keyword>
<keyword evidence="7 11" id="KW-1133">Transmembrane helix</keyword>
<dbReference type="Pfam" id="PF12631">
    <property type="entry name" value="MnmE_helical"/>
    <property type="match status" value="1"/>
</dbReference>
<dbReference type="InterPro" id="IPR027368">
    <property type="entry name" value="MnmE_dom2"/>
</dbReference>
<comment type="similarity">
    <text evidence="3 10">Belongs to the TRAFAC class TrmE-Era-EngA-EngB-Septin-like GTPase superfamily. TrmE GTPase family.</text>
</comment>
<feature type="transmembrane region" description="Helical" evidence="11">
    <location>
        <begin position="1524"/>
        <end position="1547"/>
    </location>
</feature>
<dbReference type="InterPro" id="IPR013057">
    <property type="entry name" value="AA_transpt_TM"/>
</dbReference>
<dbReference type="PROSITE" id="PS50924">
    <property type="entry name" value="MHYT"/>
    <property type="match status" value="1"/>
</dbReference>
<feature type="transmembrane region" description="Helical" evidence="11">
    <location>
        <begin position="1446"/>
        <end position="1467"/>
    </location>
</feature>
<dbReference type="Proteomes" id="UP000186594">
    <property type="component" value="Unassembled WGS sequence"/>
</dbReference>
<dbReference type="STRING" id="1198029.A0A1U7LHH5"/>
<feature type="transmembrane region" description="Helical" evidence="11">
    <location>
        <begin position="1568"/>
        <end position="1592"/>
    </location>
</feature>